<evidence type="ECO:0000256" key="1">
    <source>
        <dbReference type="SAM" id="Phobius"/>
    </source>
</evidence>
<keyword evidence="1" id="KW-0812">Transmembrane</keyword>
<organism evidence="2 3">
    <name type="scientific">Flavisolibacter ginsengisoli DSM 18119</name>
    <dbReference type="NCBI Taxonomy" id="1121884"/>
    <lineage>
        <taxon>Bacteria</taxon>
        <taxon>Pseudomonadati</taxon>
        <taxon>Bacteroidota</taxon>
        <taxon>Chitinophagia</taxon>
        <taxon>Chitinophagales</taxon>
        <taxon>Chitinophagaceae</taxon>
        <taxon>Flavisolibacter</taxon>
    </lineage>
</organism>
<dbReference type="STRING" id="1121884.SAMN02745131_02391"/>
<evidence type="ECO:0000313" key="2">
    <source>
        <dbReference type="EMBL" id="SHF34847.1"/>
    </source>
</evidence>
<evidence type="ECO:0008006" key="4">
    <source>
        <dbReference type="Google" id="ProtNLM"/>
    </source>
</evidence>
<keyword evidence="1" id="KW-0472">Membrane</keyword>
<gene>
    <name evidence="2" type="ORF">SAMN02745131_02391</name>
</gene>
<dbReference type="RefSeq" id="WP_072835560.1">
    <property type="nucleotide sequence ID" value="NZ_FQUU01000009.1"/>
</dbReference>
<feature type="transmembrane region" description="Helical" evidence="1">
    <location>
        <begin position="19"/>
        <end position="37"/>
    </location>
</feature>
<proteinExistence type="predicted"/>
<keyword evidence="1" id="KW-1133">Transmembrane helix</keyword>
<accession>A0A1M5AXP0</accession>
<dbReference type="Proteomes" id="UP000184048">
    <property type="component" value="Unassembled WGS sequence"/>
</dbReference>
<dbReference type="EMBL" id="FQUU01000009">
    <property type="protein sequence ID" value="SHF34847.1"/>
    <property type="molecule type" value="Genomic_DNA"/>
</dbReference>
<reference evidence="2 3" key="1">
    <citation type="submission" date="2016-11" db="EMBL/GenBank/DDBJ databases">
        <authorList>
            <person name="Jaros S."/>
            <person name="Januszkiewicz K."/>
            <person name="Wedrychowicz H."/>
        </authorList>
    </citation>
    <scope>NUCLEOTIDE SEQUENCE [LARGE SCALE GENOMIC DNA]</scope>
    <source>
        <strain evidence="2 3">DSM 18119</strain>
    </source>
</reference>
<protein>
    <recommendedName>
        <fullName evidence="4">6-phosphogluconate dehydrogenase</fullName>
    </recommendedName>
</protein>
<keyword evidence="3" id="KW-1185">Reference proteome</keyword>
<name>A0A1M5AXP0_9BACT</name>
<dbReference type="AlphaFoldDB" id="A0A1M5AXP0"/>
<sequence length="136" mass="15555">MDNSSGSFVQRKRSGFGKVFTVIILFLLLGGGIYFYWKYYFTYSSGNRYGLLQKFSHKGNLFKTYEGEMVLSSIRSNANVSLASEKFFFSVTKKNVADELMNAQGKFVTVHYKQKNGTLSWRGDTEYIVDSVQVDK</sequence>
<dbReference type="OrthoDB" id="9794557at2"/>
<evidence type="ECO:0000313" key="3">
    <source>
        <dbReference type="Proteomes" id="UP000184048"/>
    </source>
</evidence>